<dbReference type="Proteomes" id="UP000789920">
    <property type="component" value="Unassembled WGS sequence"/>
</dbReference>
<keyword evidence="2" id="KW-1185">Reference proteome</keyword>
<accession>A0ACA9S7X3</accession>
<protein>
    <submittedName>
        <fullName evidence="1">14245_t:CDS:1</fullName>
    </submittedName>
</protein>
<name>A0ACA9S7X3_9GLOM</name>
<organism evidence="1 2">
    <name type="scientific">Racocetra persica</name>
    <dbReference type="NCBI Taxonomy" id="160502"/>
    <lineage>
        <taxon>Eukaryota</taxon>
        <taxon>Fungi</taxon>
        <taxon>Fungi incertae sedis</taxon>
        <taxon>Mucoromycota</taxon>
        <taxon>Glomeromycotina</taxon>
        <taxon>Glomeromycetes</taxon>
        <taxon>Diversisporales</taxon>
        <taxon>Gigasporaceae</taxon>
        <taxon>Racocetra</taxon>
    </lineage>
</organism>
<proteinExistence type="predicted"/>
<evidence type="ECO:0000313" key="1">
    <source>
        <dbReference type="EMBL" id="CAG8829331.1"/>
    </source>
</evidence>
<reference evidence="1" key="1">
    <citation type="submission" date="2021-06" db="EMBL/GenBank/DDBJ databases">
        <authorList>
            <person name="Kallberg Y."/>
            <person name="Tangrot J."/>
            <person name="Rosling A."/>
        </authorList>
    </citation>
    <scope>NUCLEOTIDE SEQUENCE</scope>
    <source>
        <strain evidence="1">MA461A</strain>
    </source>
</reference>
<sequence length="45" mass="5451">MKNSQFRETLVQMIKNILREVNEEKIKATYFCNTNRKNTISKFLK</sequence>
<feature type="non-terminal residue" evidence="1">
    <location>
        <position position="45"/>
    </location>
</feature>
<evidence type="ECO:0000313" key="2">
    <source>
        <dbReference type="Proteomes" id="UP000789920"/>
    </source>
</evidence>
<dbReference type="EMBL" id="CAJVQC010097039">
    <property type="protein sequence ID" value="CAG8829331.1"/>
    <property type="molecule type" value="Genomic_DNA"/>
</dbReference>
<comment type="caution">
    <text evidence="1">The sequence shown here is derived from an EMBL/GenBank/DDBJ whole genome shotgun (WGS) entry which is preliminary data.</text>
</comment>
<gene>
    <name evidence="1" type="ORF">RPERSI_LOCUS27475</name>
</gene>